<proteinExistence type="predicted"/>
<organism evidence="1 2">
    <name type="scientific">[Ruminococcus] torques ATCC 27756</name>
    <dbReference type="NCBI Taxonomy" id="411460"/>
    <lineage>
        <taxon>Bacteria</taxon>
        <taxon>Bacillati</taxon>
        <taxon>Bacillota</taxon>
        <taxon>Clostridia</taxon>
        <taxon>Lachnospirales</taxon>
        <taxon>Lachnospiraceae</taxon>
        <taxon>Mediterraneibacter</taxon>
    </lineage>
</organism>
<evidence type="ECO:0000313" key="2">
    <source>
        <dbReference type="Proteomes" id="UP000003577"/>
    </source>
</evidence>
<sequence>MSNTNEPSAAALIRAQGQQIRRETAWEYLQRRCGLRGDAGGDNKGAAPGIPE</sequence>
<dbReference type="PaxDb" id="411460-RUMTOR_02079"/>
<dbReference type="Proteomes" id="UP000003577">
    <property type="component" value="Unassembled WGS sequence"/>
</dbReference>
<comment type="caution">
    <text evidence="1">The sequence shown here is derived from an EMBL/GenBank/DDBJ whole genome shotgun (WGS) entry which is preliminary data.</text>
</comment>
<evidence type="ECO:0000313" key="1">
    <source>
        <dbReference type="EMBL" id="EDK23777.1"/>
    </source>
</evidence>
<accession>A5KP95</accession>
<dbReference type="RefSeq" id="WP_004846307.1">
    <property type="nucleotide sequence ID" value="NZ_DS264349.1"/>
</dbReference>
<dbReference type="HOGENOM" id="CLU_3081016_0_0_9"/>
<protein>
    <submittedName>
        <fullName evidence="1">Uncharacterized protein</fullName>
    </submittedName>
</protein>
<dbReference type="AlphaFoldDB" id="A5KP95"/>
<name>A5KP95_9FIRM</name>
<gene>
    <name evidence="1" type="ORF">RUMTOR_02079</name>
</gene>
<reference evidence="1 2" key="2">
    <citation type="submission" date="2007-04" db="EMBL/GenBank/DDBJ databases">
        <title>Draft genome sequence of Ruminococcus torques (ATCC 27756).</title>
        <authorList>
            <person name="Sudarsanam P."/>
            <person name="Ley R."/>
            <person name="Guruge J."/>
            <person name="Turnbaugh P.J."/>
            <person name="Mahowald M."/>
            <person name="Liep D."/>
            <person name="Gordon J."/>
        </authorList>
    </citation>
    <scope>NUCLEOTIDE SEQUENCE [LARGE SCALE GENOMIC DNA]</scope>
    <source>
        <strain evidence="1 2">ATCC 27756</strain>
    </source>
</reference>
<reference evidence="1 2" key="1">
    <citation type="submission" date="2007-03" db="EMBL/GenBank/DDBJ databases">
        <authorList>
            <person name="Fulton L."/>
            <person name="Clifton S."/>
            <person name="Fulton B."/>
            <person name="Xu J."/>
            <person name="Minx P."/>
            <person name="Pepin K.H."/>
            <person name="Johnson M."/>
            <person name="Thiruvilangam P."/>
            <person name="Bhonagiri V."/>
            <person name="Nash W.E."/>
            <person name="Mardis E.R."/>
            <person name="Wilson R.K."/>
        </authorList>
    </citation>
    <scope>NUCLEOTIDE SEQUENCE [LARGE SCALE GENOMIC DNA]</scope>
    <source>
        <strain evidence="1 2">ATCC 27756</strain>
    </source>
</reference>
<dbReference type="EMBL" id="AAVP02000011">
    <property type="protein sequence ID" value="EDK23777.1"/>
    <property type="molecule type" value="Genomic_DNA"/>
</dbReference>